<accession>A0ABU8XT80</accession>
<organism evidence="9 10">
    <name type="scientific">Benzoatithermus flavus</name>
    <dbReference type="NCBI Taxonomy" id="3108223"/>
    <lineage>
        <taxon>Bacteria</taxon>
        <taxon>Pseudomonadati</taxon>
        <taxon>Pseudomonadota</taxon>
        <taxon>Alphaproteobacteria</taxon>
        <taxon>Geminicoccales</taxon>
        <taxon>Geminicoccaceae</taxon>
        <taxon>Benzoatithermus</taxon>
    </lineage>
</organism>
<name>A0ABU8XT80_9PROT</name>
<keyword evidence="4 7" id="KW-0812">Transmembrane</keyword>
<dbReference type="EMBL" id="JBBLZC010000012">
    <property type="protein sequence ID" value="MEK0084106.1"/>
    <property type="molecule type" value="Genomic_DNA"/>
</dbReference>
<dbReference type="PROSITE" id="PS50928">
    <property type="entry name" value="ABC_TM1"/>
    <property type="match status" value="1"/>
</dbReference>
<dbReference type="InterPro" id="IPR035906">
    <property type="entry name" value="MetI-like_sf"/>
</dbReference>
<dbReference type="RefSeq" id="WP_418159953.1">
    <property type="nucleotide sequence ID" value="NZ_JBBLZC010000012.1"/>
</dbReference>
<keyword evidence="5 7" id="KW-1133">Transmembrane helix</keyword>
<dbReference type="Proteomes" id="UP001375743">
    <property type="component" value="Unassembled WGS sequence"/>
</dbReference>
<feature type="domain" description="ABC transmembrane type-1" evidence="8">
    <location>
        <begin position="88"/>
        <end position="301"/>
    </location>
</feature>
<feature type="transmembrane region" description="Helical" evidence="7">
    <location>
        <begin position="280"/>
        <end position="302"/>
    </location>
</feature>
<dbReference type="PANTHER" id="PTHR43005">
    <property type="entry name" value="BLR7065 PROTEIN"/>
    <property type="match status" value="1"/>
</dbReference>
<feature type="transmembrane region" description="Helical" evidence="7">
    <location>
        <begin position="125"/>
        <end position="145"/>
    </location>
</feature>
<feature type="transmembrane region" description="Helical" evidence="7">
    <location>
        <begin position="92"/>
        <end position="113"/>
    </location>
</feature>
<feature type="transmembrane region" description="Helical" evidence="7">
    <location>
        <begin position="33"/>
        <end position="57"/>
    </location>
</feature>
<evidence type="ECO:0000256" key="4">
    <source>
        <dbReference type="ARBA" id="ARBA00022692"/>
    </source>
</evidence>
<evidence type="ECO:0000256" key="1">
    <source>
        <dbReference type="ARBA" id="ARBA00004651"/>
    </source>
</evidence>
<dbReference type="PANTHER" id="PTHR43005:SF1">
    <property type="entry name" value="SPERMIDINE_PUTRESCINE TRANSPORT SYSTEM PERMEASE PROTEIN"/>
    <property type="match status" value="1"/>
</dbReference>
<evidence type="ECO:0000313" key="10">
    <source>
        <dbReference type="Proteomes" id="UP001375743"/>
    </source>
</evidence>
<dbReference type="Gene3D" id="1.10.3720.10">
    <property type="entry name" value="MetI-like"/>
    <property type="match status" value="1"/>
</dbReference>
<evidence type="ECO:0000313" key="9">
    <source>
        <dbReference type="EMBL" id="MEK0084106.1"/>
    </source>
</evidence>
<evidence type="ECO:0000256" key="5">
    <source>
        <dbReference type="ARBA" id="ARBA00022989"/>
    </source>
</evidence>
<keyword evidence="2 7" id="KW-0813">Transport</keyword>
<evidence type="ECO:0000256" key="7">
    <source>
        <dbReference type="RuleBase" id="RU363032"/>
    </source>
</evidence>
<feature type="transmembrane region" description="Helical" evidence="7">
    <location>
        <begin position="225"/>
        <end position="243"/>
    </location>
</feature>
<dbReference type="SUPFAM" id="SSF161098">
    <property type="entry name" value="MetI-like"/>
    <property type="match status" value="1"/>
</dbReference>
<dbReference type="InterPro" id="IPR000515">
    <property type="entry name" value="MetI-like"/>
</dbReference>
<evidence type="ECO:0000256" key="2">
    <source>
        <dbReference type="ARBA" id="ARBA00022448"/>
    </source>
</evidence>
<reference evidence="9 10" key="1">
    <citation type="submission" date="2024-01" db="EMBL/GenBank/DDBJ databases">
        <title>Multi-omics insights into the function and evolution of sodium benzoate biodegradation pathways in Benzoatithermus flavus gen. nov., sp. nov. from hot spring.</title>
        <authorList>
            <person name="Hu C.-J."/>
            <person name="Li W.-J."/>
        </authorList>
    </citation>
    <scope>NUCLEOTIDE SEQUENCE [LARGE SCALE GENOMIC DNA]</scope>
    <source>
        <strain evidence="9 10">SYSU G07066</strain>
    </source>
</reference>
<gene>
    <name evidence="9" type="ORF">U1T56_13155</name>
</gene>
<keyword evidence="6 7" id="KW-0472">Membrane</keyword>
<protein>
    <submittedName>
        <fullName evidence="9">Sugar ABC transporter permease</fullName>
    </submittedName>
</protein>
<proteinExistence type="inferred from homology"/>
<sequence>MARTLDAASGRAVEIQGRGWLPRWLTADHPLPWLLPMVAMLTAFGVYPLLYSVWLSLQERSRITRQYEFVGLKQWAAAFADDRMWHALGVTCAYTVAALVLQLGLGMAIALLLDTDRRGYGILRALMTLPLVVPPAVTGMMFLLMQDGQFGVLNYYFVQLGLIDASRPLLGTPSTALIGLMLADIWQWTPFMVLIFLAGLRALPKEPYEAAAIDGASAVQQFRHLTLPMLGRVIAIAVLIRGIDLFRVYDYVYVMTGGGPGTTTETLSFYAGRVFGVANFPYAATLSLITLVVLNVLATLFVKLARVRF</sequence>
<evidence type="ECO:0000256" key="3">
    <source>
        <dbReference type="ARBA" id="ARBA00022475"/>
    </source>
</evidence>
<keyword evidence="3" id="KW-1003">Cell membrane</keyword>
<keyword evidence="10" id="KW-1185">Reference proteome</keyword>
<comment type="caution">
    <text evidence="9">The sequence shown here is derived from an EMBL/GenBank/DDBJ whole genome shotgun (WGS) entry which is preliminary data.</text>
</comment>
<feature type="transmembrane region" description="Helical" evidence="7">
    <location>
        <begin position="185"/>
        <end position="204"/>
    </location>
</feature>
<evidence type="ECO:0000256" key="6">
    <source>
        <dbReference type="ARBA" id="ARBA00023136"/>
    </source>
</evidence>
<evidence type="ECO:0000259" key="8">
    <source>
        <dbReference type="PROSITE" id="PS50928"/>
    </source>
</evidence>
<feature type="transmembrane region" description="Helical" evidence="7">
    <location>
        <begin position="152"/>
        <end position="170"/>
    </location>
</feature>
<comment type="subcellular location">
    <subcellularLocation>
        <location evidence="1 7">Cell membrane</location>
        <topology evidence="1 7">Multi-pass membrane protein</topology>
    </subcellularLocation>
</comment>
<dbReference type="CDD" id="cd06261">
    <property type="entry name" value="TM_PBP2"/>
    <property type="match status" value="1"/>
</dbReference>
<comment type="similarity">
    <text evidence="7">Belongs to the binding-protein-dependent transport system permease family.</text>
</comment>
<dbReference type="Pfam" id="PF00528">
    <property type="entry name" value="BPD_transp_1"/>
    <property type="match status" value="1"/>
</dbReference>